<reference evidence="14" key="1">
    <citation type="journal article" date="2023" name="Mol. Phylogenet. Evol.">
        <title>Genome-scale phylogeny and comparative genomics of the fungal order Sordariales.</title>
        <authorList>
            <person name="Hensen N."/>
            <person name="Bonometti L."/>
            <person name="Westerberg I."/>
            <person name="Brannstrom I.O."/>
            <person name="Guillou S."/>
            <person name="Cros-Aarteil S."/>
            <person name="Calhoun S."/>
            <person name="Haridas S."/>
            <person name="Kuo A."/>
            <person name="Mondo S."/>
            <person name="Pangilinan J."/>
            <person name="Riley R."/>
            <person name="LaButti K."/>
            <person name="Andreopoulos B."/>
            <person name="Lipzen A."/>
            <person name="Chen C."/>
            <person name="Yan M."/>
            <person name="Daum C."/>
            <person name="Ng V."/>
            <person name="Clum A."/>
            <person name="Steindorff A."/>
            <person name="Ohm R.A."/>
            <person name="Martin F."/>
            <person name="Silar P."/>
            <person name="Natvig D.O."/>
            <person name="Lalanne C."/>
            <person name="Gautier V."/>
            <person name="Ament-Velasquez S.L."/>
            <person name="Kruys A."/>
            <person name="Hutchinson M.I."/>
            <person name="Powell A.J."/>
            <person name="Barry K."/>
            <person name="Miller A.N."/>
            <person name="Grigoriev I.V."/>
            <person name="Debuchy R."/>
            <person name="Gladieux P."/>
            <person name="Hiltunen Thoren M."/>
            <person name="Johannesson H."/>
        </authorList>
    </citation>
    <scope>NUCLEOTIDE SEQUENCE</scope>
    <source>
        <strain evidence="14">CBS 508.74</strain>
    </source>
</reference>
<keyword evidence="9" id="KW-0413">Isomerase</keyword>
<dbReference type="InterPro" id="IPR045132">
    <property type="entry name" value="UBE4"/>
</dbReference>
<evidence type="ECO:0000256" key="7">
    <source>
        <dbReference type="ARBA" id="ARBA00022679"/>
    </source>
</evidence>
<comment type="subcellular location">
    <subcellularLocation>
        <location evidence="3">Cytoplasm</location>
    </subcellularLocation>
    <subcellularLocation>
        <location evidence="2">Nucleus</location>
    </subcellularLocation>
</comment>
<feature type="domain" description="U-box" evidence="13">
    <location>
        <begin position="1002"/>
        <end position="1075"/>
    </location>
</feature>
<feature type="region of interest" description="Disordered" evidence="12">
    <location>
        <begin position="1073"/>
        <end position="1099"/>
    </location>
</feature>
<feature type="compositionally biased region" description="Basic and acidic residues" evidence="12">
    <location>
        <begin position="104"/>
        <end position="114"/>
    </location>
</feature>
<feature type="compositionally biased region" description="Polar residues" evidence="12">
    <location>
        <begin position="66"/>
        <end position="79"/>
    </location>
</feature>
<dbReference type="InterPro" id="IPR013083">
    <property type="entry name" value="Znf_RING/FYVE/PHD"/>
</dbReference>
<keyword evidence="15" id="KW-1185">Reference proteome</keyword>
<evidence type="ECO:0000256" key="6">
    <source>
        <dbReference type="ARBA" id="ARBA00022490"/>
    </source>
</evidence>
<dbReference type="GO" id="GO:0006511">
    <property type="term" value="P:ubiquitin-dependent protein catabolic process"/>
    <property type="evidence" value="ECO:0007669"/>
    <property type="project" value="InterPro"/>
</dbReference>
<feature type="compositionally biased region" description="Basic and acidic residues" evidence="12">
    <location>
        <begin position="1090"/>
        <end position="1099"/>
    </location>
</feature>
<dbReference type="PROSITE" id="PS51698">
    <property type="entry name" value="U_BOX"/>
    <property type="match status" value="1"/>
</dbReference>
<comment type="catalytic activity">
    <reaction evidence="1">
        <text>S-ubiquitinyl-[E2 ubiquitin-conjugating enzyme]-L-cysteine + [acceptor protein]-L-lysine = [E2 ubiquitin-conjugating enzyme]-L-cysteine + N(6)-ubiquitinyl-[acceptor protein]-L-lysine.</text>
        <dbReference type="EC" id="2.3.2.27"/>
    </reaction>
</comment>
<dbReference type="AlphaFoldDB" id="A0AAN6YWU3"/>
<evidence type="ECO:0000256" key="8">
    <source>
        <dbReference type="ARBA" id="ARBA00022786"/>
    </source>
</evidence>
<evidence type="ECO:0000256" key="3">
    <source>
        <dbReference type="ARBA" id="ARBA00004496"/>
    </source>
</evidence>
<dbReference type="Proteomes" id="UP001302812">
    <property type="component" value="Unassembled WGS sequence"/>
</dbReference>
<sequence>MDPNDQTPATPDAPDKETMEQIRRRRLAKLGGPPAPVPAETTSSSSAPSSSQPAKPETERRDAGAEQSSSIETRPTINISPAPPAPAATPQSVDSSASGITDITDTRAKRRASEIDGPAATAPPRKQTPLHREETFEEYTDRILGAIFRVTVDPDRTTDSHGRQFTFLPNLHQELQDEGLPLRLDASRLEQIIMEAGTEFQHDRPLFDYLLACWKRVVKTLKMLRGPAPQKEALLKEAKRLCFSNCIFALTMPELFGREPNPSHDTLVPWLLREVESENGLCMDFYVEAVARLDEDDTIAPLFTKGMVDISSKLSTMSMNDDYKPYVNALLTYSRFPPLLNALAQHPCFQMAQSAPGIEKNTILGPFFRISPLQPEVTTVYFSGPRTMDKARIQTSQSALQMTLGAHQTDLKTIINAFIRASPETRNRVLDWFAYIMNANHKRRAIQVDPREVSSDGFMMNVTVILDCLCEPFMDSTFSKVGRIDINYFRRNPRIDIKDETKLNADQAQSDAFYATKVDGESNFITEVFFLTLAAHHYGSEAANSKMKNLDRDIKYYEKNIAMMEAERPKLVNRPDQLRMLDAALKRHTTVLEMSMALKFSIEGILLEQKMQSRSLQFMRYVTVWLLRVASRTEYTPDKPLRLPLQSDQPEAFRCLPEYALQDIVDNFKFVFRYIPQIILSAVGDEMIALCITFLESSEYIKNPYLKSSLVTLLSHGTWPTYHLKKGVLGDLMTNTKFANDYLLHAVMKFYIECESTGAHTQFYDKFNIRYEIFQVIKCIWTNDVYRQQLVQSSKTNRSFFVRFVNLLLNDATYVLDEGLSKFPKIHDLQVRLRDPNLSQQEREKTEEDLKAAEGQATSFMQLANETVSMMKLFTTTISESFTMPEIVQRLAGMLDYNLDILTGPKSKTLKVENPEKYFFNPKTLLPELVDIYINLGSSDAFIEAVAADGRSYKASIMSMTAYILRSKHLKDEKDILAWEALSAKFEEAKERLDRAELDYDDAPPEFEDPIMGILMSDPVILPSKHVVDRSTITQHLLSDPKDPYTRQPMTIDDVVPDEDLRGRIEAWKAERRQMAKDKDKAAAGVGGQRVERMDTTEG</sequence>
<evidence type="ECO:0000313" key="14">
    <source>
        <dbReference type="EMBL" id="KAK4115839.1"/>
    </source>
</evidence>
<dbReference type="RefSeq" id="XP_064673409.1">
    <property type="nucleotide sequence ID" value="XM_064811010.1"/>
</dbReference>
<dbReference type="InterPro" id="IPR003613">
    <property type="entry name" value="Ubox_domain"/>
</dbReference>
<evidence type="ECO:0000256" key="1">
    <source>
        <dbReference type="ARBA" id="ARBA00000900"/>
    </source>
</evidence>
<feature type="region of interest" description="Disordered" evidence="12">
    <location>
        <begin position="1"/>
        <end position="132"/>
    </location>
</feature>
<organism evidence="14 15">
    <name type="scientific">Canariomyces notabilis</name>
    <dbReference type="NCBI Taxonomy" id="2074819"/>
    <lineage>
        <taxon>Eukaryota</taxon>
        <taxon>Fungi</taxon>
        <taxon>Dikarya</taxon>
        <taxon>Ascomycota</taxon>
        <taxon>Pezizomycotina</taxon>
        <taxon>Sordariomycetes</taxon>
        <taxon>Sordariomycetidae</taxon>
        <taxon>Sordariales</taxon>
        <taxon>Chaetomiaceae</taxon>
        <taxon>Canariomyces</taxon>
    </lineage>
</organism>
<name>A0AAN6YWU3_9PEZI</name>
<evidence type="ECO:0000256" key="4">
    <source>
        <dbReference type="ARBA" id="ARBA00004906"/>
    </source>
</evidence>
<dbReference type="PANTHER" id="PTHR13931">
    <property type="entry name" value="UBIQUITINATION FACTOR E4"/>
    <property type="match status" value="1"/>
</dbReference>
<evidence type="ECO:0000256" key="10">
    <source>
        <dbReference type="ARBA" id="ARBA00023242"/>
    </source>
</evidence>
<keyword evidence="9" id="KW-0697">Rotamase</keyword>
<dbReference type="GO" id="GO:0003755">
    <property type="term" value="F:peptidyl-prolyl cis-trans isomerase activity"/>
    <property type="evidence" value="ECO:0007669"/>
    <property type="project" value="UniProtKB-KW"/>
</dbReference>
<feature type="compositionally biased region" description="Basic and acidic residues" evidence="12">
    <location>
        <begin position="13"/>
        <end position="22"/>
    </location>
</feature>
<feature type="compositionally biased region" description="Basic and acidic residues" evidence="12">
    <location>
        <begin position="1073"/>
        <end position="1082"/>
    </location>
</feature>
<dbReference type="GO" id="GO:0005634">
    <property type="term" value="C:nucleus"/>
    <property type="evidence" value="ECO:0007669"/>
    <property type="project" value="UniProtKB-SubCell"/>
</dbReference>
<keyword evidence="10" id="KW-0539">Nucleus</keyword>
<keyword evidence="6" id="KW-0963">Cytoplasm</keyword>
<evidence type="ECO:0000313" key="15">
    <source>
        <dbReference type="Proteomes" id="UP001302812"/>
    </source>
</evidence>
<evidence type="ECO:0000256" key="12">
    <source>
        <dbReference type="SAM" id="MobiDB-lite"/>
    </source>
</evidence>
<dbReference type="FunFam" id="3.30.40.10:FF:000055">
    <property type="entry name" value="Ubiquitin conjugation factor e4 a"/>
    <property type="match status" value="1"/>
</dbReference>
<evidence type="ECO:0000256" key="5">
    <source>
        <dbReference type="ARBA" id="ARBA00007434"/>
    </source>
</evidence>
<protein>
    <recommendedName>
        <fullName evidence="13">U-box domain-containing protein</fullName>
    </recommendedName>
</protein>
<comment type="pathway">
    <text evidence="4">Protein modification; protein ubiquitination.</text>
</comment>
<dbReference type="PANTHER" id="PTHR13931:SF2">
    <property type="entry name" value="UBIQUITIN CONJUGATION FACTOR E4 B"/>
    <property type="match status" value="1"/>
</dbReference>
<reference evidence="14" key="2">
    <citation type="submission" date="2023-05" db="EMBL/GenBank/DDBJ databases">
        <authorList>
            <consortium name="Lawrence Berkeley National Laboratory"/>
            <person name="Steindorff A."/>
            <person name="Hensen N."/>
            <person name="Bonometti L."/>
            <person name="Westerberg I."/>
            <person name="Brannstrom I.O."/>
            <person name="Guillou S."/>
            <person name="Cros-Aarteil S."/>
            <person name="Calhoun S."/>
            <person name="Haridas S."/>
            <person name="Kuo A."/>
            <person name="Mondo S."/>
            <person name="Pangilinan J."/>
            <person name="Riley R."/>
            <person name="Labutti K."/>
            <person name="Andreopoulos B."/>
            <person name="Lipzen A."/>
            <person name="Chen C."/>
            <person name="Yanf M."/>
            <person name="Daum C."/>
            <person name="Ng V."/>
            <person name="Clum A."/>
            <person name="Ohm R."/>
            <person name="Martin F."/>
            <person name="Silar P."/>
            <person name="Natvig D."/>
            <person name="Lalanne C."/>
            <person name="Gautier V."/>
            <person name="Ament-Velasquez S.L."/>
            <person name="Kruys A."/>
            <person name="Hutchinson M.I."/>
            <person name="Powell A.J."/>
            <person name="Barry K."/>
            <person name="Miller A.N."/>
            <person name="Grigoriev I.V."/>
            <person name="Debuchy R."/>
            <person name="Gladieux P."/>
            <person name="Thoren M.H."/>
            <person name="Johannesson H."/>
        </authorList>
    </citation>
    <scope>NUCLEOTIDE SEQUENCE</scope>
    <source>
        <strain evidence="14">CBS 508.74</strain>
    </source>
</reference>
<comment type="similarity">
    <text evidence="5">Belongs to the ubiquitin conjugation factor E4 family.</text>
</comment>
<accession>A0AAN6YWU3</accession>
<keyword evidence="11" id="KW-0175">Coiled coil</keyword>
<comment type="caution">
    <text evidence="14">The sequence shown here is derived from an EMBL/GenBank/DDBJ whole genome shotgun (WGS) entry which is preliminary data.</text>
</comment>
<evidence type="ECO:0000256" key="2">
    <source>
        <dbReference type="ARBA" id="ARBA00004123"/>
    </source>
</evidence>
<evidence type="ECO:0000256" key="11">
    <source>
        <dbReference type="SAM" id="Coils"/>
    </source>
</evidence>
<dbReference type="Pfam" id="PF10408">
    <property type="entry name" value="Ufd2P_core"/>
    <property type="match status" value="1"/>
</dbReference>
<dbReference type="InterPro" id="IPR019474">
    <property type="entry name" value="Ub_conjug_fac_E4_core"/>
</dbReference>
<dbReference type="GO" id="GO:0000209">
    <property type="term" value="P:protein polyubiquitination"/>
    <property type="evidence" value="ECO:0007669"/>
    <property type="project" value="TreeGrafter"/>
</dbReference>
<dbReference type="GO" id="GO:0034450">
    <property type="term" value="F:ubiquitin-ubiquitin ligase activity"/>
    <property type="evidence" value="ECO:0007669"/>
    <property type="project" value="InterPro"/>
</dbReference>
<keyword evidence="7" id="KW-0808">Transferase</keyword>
<gene>
    <name evidence="14" type="ORF">N656DRAFT_702311</name>
</gene>
<feature type="compositionally biased region" description="Polar residues" evidence="12">
    <location>
        <begin position="89"/>
        <end position="103"/>
    </location>
</feature>
<dbReference type="GeneID" id="89935135"/>
<dbReference type="Gene3D" id="3.30.40.10">
    <property type="entry name" value="Zinc/RING finger domain, C3HC4 (zinc finger)"/>
    <property type="match status" value="1"/>
</dbReference>
<dbReference type="GO" id="GO:0000151">
    <property type="term" value="C:ubiquitin ligase complex"/>
    <property type="evidence" value="ECO:0007669"/>
    <property type="project" value="InterPro"/>
</dbReference>
<dbReference type="GO" id="GO:0005737">
    <property type="term" value="C:cytoplasm"/>
    <property type="evidence" value="ECO:0007669"/>
    <property type="project" value="UniProtKB-SubCell"/>
</dbReference>
<dbReference type="SUPFAM" id="SSF57850">
    <property type="entry name" value="RING/U-box"/>
    <property type="match status" value="1"/>
</dbReference>
<evidence type="ECO:0000256" key="9">
    <source>
        <dbReference type="ARBA" id="ARBA00023110"/>
    </source>
</evidence>
<keyword evidence="8" id="KW-0833">Ubl conjugation pathway</keyword>
<proteinExistence type="inferred from homology"/>
<evidence type="ECO:0000259" key="13">
    <source>
        <dbReference type="PROSITE" id="PS51698"/>
    </source>
</evidence>
<dbReference type="SMART" id="SM00504">
    <property type="entry name" value="Ubox"/>
    <property type="match status" value="1"/>
</dbReference>
<dbReference type="GO" id="GO:0036503">
    <property type="term" value="P:ERAD pathway"/>
    <property type="evidence" value="ECO:0007669"/>
    <property type="project" value="InterPro"/>
</dbReference>
<feature type="compositionally biased region" description="Low complexity" evidence="12">
    <location>
        <begin position="38"/>
        <end position="55"/>
    </location>
</feature>
<feature type="coiled-coil region" evidence="11">
    <location>
        <begin position="540"/>
        <end position="567"/>
    </location>
</feature>
<dbReference type="EMBL" id="MU853334">
    <property type="protein sequence ID" value="KAK4115839.1"/>
    <property type="molecule type" value="Genomic_DNA"/>
</dbReference>
<dbReference type="Pfam" id="PF04564">
    <property type="entry name" value="U-box"/>
    <property type="match status" value="1"/>
</dbReference>